<reference evidence="3" key="1">
    <citation type="submission" date="2018-04" db="EMBL/GenBank/DDBJ databases">
        <authorList>
            <person name="Cornet L."/>
        </authorList>
    </citation>
    <scope>NUCLEOTIDE SEQUENCE [LARGE SCALE GENOMIC DNA]</scope>
</reference>
<dbReference type="GO" id="GO:0004803">
    <property type="term" value="F:transposase activity"/>
    <property type="evidence" value="ECO:0007669"/>
    <property type="project" value="InterPro"/>
</dbReference>
<sequence>MRQRSKPSTAQCNSALYTLFLLAEPKYVSCVRLSEILTAVSHDSINRFLLREQYTPKDLFEEVKSSLILTAGTLSVDDSVEDKPYRDPSKSAFVDFFWSGKHKRSVKGINLITLYYTDTAGSSYPVNFRIYDKAEGKTKNDYFREMVLEVVEWGIEPAWVTGDSWYSSLENLKFLRDQKVGFLFGIANNRKVSIERGTSLLVRTVEIPGEGLMVYLKAFGWVRVFCQPFKNEPRYYILYRPDLEALQQLTRETFRAVHDDHWKIECFHRVIKQVCNIERFYVRNEQAIRNHFFCALRAFCKLQTLCINGLINNCYEISRQLFVPVIRQFILENATEATFA</sequence>
<protein>
    <submittedName>
        <fullName evidence="2">IS701 family transposase</fullName>
    </submittedName>
</protein>
<dbReference type="Pfam" id="PF01609">
    <property type="entry name" value="DDE_Tnp_1"/>
    <property type="match status" value="1"/>
</dbReference>
<reference evidence="2 3" key="2">
    <citation type="submission" date="2018-06" db="EMBL/GenBank/DDBJ databases">
        <title>Metagenomic assembly of (sub)arctic Cyanobacteria and their associated microbiome from non-axenic cultures.</title>
        <authorList>
            <person name="Baurain D."/>
        </authorList>
    </citation>
    <scope>NUCLEOTIDE SEQUENCE [LARGE SCALE GENOMIC DNA]</scope>
    <source>
        <strain evidence="2">ULC129bin1</strain>
    </source>
</reference>
<evidence type="ECO:0000313" key="3">
    <source>
        <dbReference type="Proteomes" id="UP000249354"/>
    </source>
</evidence>
<name>A0A2W4U736_9CYAN</name>
<dbReference type="SUPFAM" id="SSF53098">
    <property type="entry name" value="Ribonuclease H-like"/>
    <property type="match status" value="1"/>
</dbReference>
<dbReference type="GO" id="GO:0006313">
    <property type="term" value="P:DNA transposition"/>
    <property type="evidence" value="ECO:0007669"/>
    <property type="project" value="InterPro"/>
</dbReference>
<comment type="caution">
    <text evidence="2">The sequence shown here is derived from an EMBL/GenBank/DDBJ whole genome shotgun (WGS) entry which is preliminary data.</text>
</comment>
<gene>
    <name evidence="2" type="ORF">DCF25_14390</name>
</gene>
<dbReference type="Proteomes" id="UP000249354">
    <property type="component" value="Unassembled WGS sequence"/>
</dbReference>
<dbReference type="InterPro" id="IPR002559">
    <property type="entry name" value="Transposase_11"/>
</dbReference>
<dbReference type="EMBL" id="QBMC01000101">
    <property type="protein sequence ID" value="PZO14860.1"/>
    <property type="molecule type" value="Genomic_DNA"/>
</dbReference>
<organism evidence="2 3">
    <name type="scientific">Leptolyngbya foveolarum</name>
    <dbReference type="NCBI Taxonomy" id="47253"/>
    <lineage>
        <taxon>Bacteria</taxon>
        <taxon>Bacillati</taxon>
        <taxon>Cyanobacteriota</taxon>
        <taxon>Cyanophyceae</taxon>
        <taxon>Leptolyngbyales</taxon>
        <taxon>Leptolyngbyaceae</taxon>
        <taxon>Leptolyngbya group</taxon>
        <taxon>Leptolyngbya</taxon>
    </lineage>
</organism>
<proteinExistence type="predicted"/>
<evidence type="ECO:0000313" key="2">
    <source>
        <dbReference type="EMBL" id="PZO14860.1"/>
    </source>
</evidence>
<evidence type="ECO:0000259" key="1">
    <source>
        <dbReference type="Pfam" id="PF01609"/>
    </source>
</evidence>
<dbReference type="AlphaFoldDB" id="A0A2W4U736"/>
<dbReference type="GO" id="GO:0003677">
    <property type="term" value="F:DNA binding"/>
    <property type="evidence" value="ECO:0007669"/>
    <property type="project" value="InterPro"/>
</dbReference>
<feature type="domain" description="Transposase IS4-like" evidence="1">
    <location>
        <begin position="96"/>
        <end position="297"/>
    </location>
</feature>
<accession>A0A2W4U736</accession>
<dbReference type="InterPro" id="IPR012337">
    <property type="entry name" value="RNaseH-like_sf"/>
</dbReference>